<keyword evidence="2" id="KW-0472">Membrane</keyword>
<keyword evidence="2" id="KW-0812">Transmembrane</keyword>
<name>A0A850T2G3_9BACT</name>
<comment type="caution">
    <text evidence="3">The sequence shown here is derived from an EMBL/GenBank/DDBJ whole genome shotgun (WGS) entry which is preliminary data.</text>
</comment>
<evidence type="ECO:0000256" key="2">
    <source>
        <dbReference type="SAM" id="Phobius"/>
    </source>
</evidence>
<evidence type="ECO:0000313" key="3">
    <source>
        <dbReference type="EMBL" id="NWH05903.1"/>
    </source>
</evidence>
<dbReference type="Proteomes" id="UP000553343">
    <property type="component" value="Unassembled WGS sequence"/>
</dbReference>
<reference evidence="3 4" key="1">
    <citation type="submission" date="2020-06" db="EMBL/GenBank/DDBJ databases">
        <title>High-quality draft genome of sulfate reducer Desulfobacter latus type strain AcrS2 isolated from marine sediment.</title>
        <authorList>
            <person name="Hoppe M."/>
            <person name="Larsen C.K."/>
            <person name="Marshall I.P.G."/>
            <person name="Schramm A."/>
            <person name="Marietou A.G."/>
        </authorList>
    </citation>
    <scope>NUCLEOTIDE SEQUENCE [LARGE SCALE GENOMIC DNA]</scope>
    <source>
        <strain evidence="3 4">AcRS2</strain>
    </source>
</reference>
<sequence length="651" mass="73554">MINDLLSYINRLNLDFSFDLAKYLMGTITSSVINGIIILFFIVGCLTLLYRMIKVGWDRRALVKVTNIFETSDKENSEELFDRLESTHISKQSTVMKAIRHVQIVKTRDGNVDMASDSLRSITAPTSSWGRYIASILILLGLIGTIIGLSQAVINLKSILTGMGDNITMDSFQIIINDILGSLNFMETAFSTTLCGFISFIFLSFLDHAFLRRQDNFTRQLEAFYANLLIPFFSPKQAGDNLAYIANIMKSSSTEFIKASESLSGLAKSISENQRIYTNMAETLKDSIKGIGHSQNDLKEEFKILSRSTSAISELSENLKKTYESSHTLTQTLFEKLGDDKGHIDKLYTKLNITIESMKQFFHDELVELSGNLVVYADTQSKEIKNIELDHDAAMRLSNSKIVELKEQSELILEQQKEAHLSEMKNVWDKYEHIISSMSQTVETHSGIIEERLKGIQNEILKQQDISSESRLSAFEEKLTLMSEKYLQQAEAISENHALSVRLLEKGFQDLQEQIRGYSHGITDQTLSQYDVMSESFEAKLNELFPGLRQFLSNVFEQQAGLVKSSQNVIKQMEENIKQLSENNKILDLNNIETSLNNLIKSQQSFLKLNHDRERALALAAGLDSVGGNPVSSLYQKTTRKVSSIFSADKK</sequence>
<evidence type="ECO:0000313" key="4">
    <source>
        <dbReference type="Proteomes" id="UP000553343"/>
    </source>
</evidence>
<dbReference type="EMBL" id="JACADJ010000050">
    <property type="protein sequence ID" value="NWH05903.1"/>
    <property type="molecule type" value="Genomic_DNA"/>
</dbReference>
<feature type="transmembrane region" description="Helical" evidence="2">
    <location>
        <begin position="20"/>
        <end position="50"/>
    </location>
</feature>
<dbReference type="RefSeq" id="WP_178367358.1">
    <property type="nucleotide sequence ID" value="NZ_JACADJ010000050.1"/>
</dbReference>
<gene>
    <name evidence="3" type="ORF">HXW94_13060</name>
</gene>
<keyword evidence="2" id="KW-1133">Transmembrane helix</keyword>
<keyword evidence="4" id="KW-1185">Reference proteome</keyword>
<organism evidence="3 4">
    <name type="scientific">Desulfobacter latus</name>
    <dbReference type="NCBI Taxonomy" id="2292"/>
    <lineage>
        <taxon>Bacteria</taxon>
        <taxon>Pseudomonadati</taxon>
        <taxon>Thermodesulfobacteriota</taxon>
        <taxon>Desulfobacteria</taxon>
        <taxon>Desulfobacterales</taxon>
        <taxon>Desulfobacteraceae</taxon>
        <taxon>Desulfobacter</taxon>
    </lineage>
</organism>
<evidence type="ECO:0008006" key="5">
    <source>
        <dbReference type="Google" id="ProtNLM"/>
    </source>
</evidence>
<proteinExistence type="predicted"/>
<feature type="transmembrane region" description="Helical" evidence="2">
    <location>
        <begin position="132"/>
        <end position="154"/>
    </location>
</feature>
<feature type="coiled-coil region" evidence="1">
    <location>
        <begin position="563"/>
        <end position="590"/>
    </location>
</feature>
<accession>A0A850T2G3</accession>
<protein>
    <recommendedName>
        <fullName evidence="5">MotA/TolQ/ExbB proton channel domain-containing protein</fullName>
    </recommendedName>
</protein>
<evidence type="ECO:0000256" key="1">
    <source>
        <dbReference type="SAM" id="Coils"/>
    </source>
</evidence>
<keyword evidence="1" id="KW-0175">Coiled coil</keyword>
<dbReference type="AlphaFoldDB" id="A0A850T2G3"/>
<feature type="transmembrane region" description="Helical" evidence="2">
    <location>
        <begin position="189"/>
        <end position="211"/>
    </location>
</feature>